<feature type="compositionally biased region" description="Basic residues" evidence="1">
    <location>
        <begin position="558"/>
        <end position="568"/>
    </location>
</feature>
<feature type="region of interest" description="Disordered" evidence="1">
    <location>
        <begin position="981"/>
        <end position="1016"/>
    </location>
</feature>
<feature type="compositionally biased region" description="Basic and acidic residues" evidence="1">
    <location>
        <begin position="749"/>
        <end position="769"/>
    </location>
</feature>
<reference evidence="5 6" key="1">
    <citation type="submission" date="2019-06" db="EMBL/GenBank/DDBJ databases">
        <authorList>
            <person name="Broberg M."/>
        </authorList>
    </citation>
    <scope>NUCLEOTIDE SEQUENCE [LARGE SCALE GENOMIC DNA]</scope>
</reference>
<feature type="compositionally biased region" description="Low complexity" evidence="1">
    <location>
        <begin position="253"/>
        <end position="265"/>
    </location>
</feature>
<feature type="compositionally biased region" description="Basic and acidic residues" evidence="1">
    <location>
        <begin position="148"/>
        <end position="160"/>
    </location>
</feature>
<evidence type="ECO:0000313" key="6">
    <source>
        <dbReference type="Proteomes" id="UP000766486"/>
    </source>
</evidence>
<evidence type="ECO:0000259" key="2">
    <source>
        <dbReference type="Pfam" id="PF24340"/>
    </source>
</evidence>
<dbReference type="InterPro" id="IPR056416">
    <property type="entry name" value="DH_2_fung"/>
</dbReference>
<dbReference type="InterPro" id="IPR056223">
    <property type="entry name" value="PH_24"/>
</dbReference>
<feature type="compositionally biased region" description="Basic and acidic residues" evidence="1">
    <location>
        <begin position="437"/>
        <end position="448"/>
    </location>
</feature>
<feature type="compositionally biased region" description="Basic and acidic residues" evidence="1">
    <location>
        <begin position="781"/>
        <end position="798"/>
    </location>
</feature>
<feature type="region of interest" description="Disordered" evidence="1">
    <location>
        <begin position="1843"/>
        <end position="1866"/>
    </location>
</feature>
<feature type="compositionally biased region" description="Low complexity" evidence="1">
    <location>
        <begin position="1601"/>
        <end position="1616"/>
    </location>
</feature>
<feature type="domain" description="PH" evidence="4">
    <location>
        <begin position="1707"/>
        <end position="1838"/>
    </location>
</feature>
<feature type="compositionally biased region" description="Low complexity" evidence="1">
    <location>
        <begin position="1558"/>
        <end position="1574"/>
    </location>
</feature>
<dbReference type="Proteomes" id="UP000766486">
    <property type="component" value="Unassembled WGS sequence"/>
</dbReference>
<feature type="compositionally biased region" description="Basic and acidic residues" evidence="1">
    <location>
        <begin position="836"/>
        <end position="845"/>
    </location>
</feature>
<dbReference type="InterPro" id="IPR056222">
    <property type="entry name" value="PH_23"/>
</dbReference>
<feature type="compositionally biased region" description="Basic and acidic residues" evidence="1">
    <location>
        <begin position="184"/>
        <end position="199"/>
    </location>
</feature>
<feature type="compositionally biased region" description="Polar residues" evidence="1">
    <location>
        <begin position="500"/>
        <end position="514"/>
    </location>
</feature>
<feature type="compositionally biased region" description="Polar residues" evidence="1">
    <location>
        <begin position="30"/>
        <end position="43"/>
    </location>
</feature>
<feature type="compositionally biased region" description="Basic and acidic residues" evidence="1">
    <location>
        <begin position="360"/>
        <end position="379"/>
    </location>
</feature>
<name>A0ABY6UYH6_BIOOC</name>
<feature type="region of interest" description="Disordered" evidence="1">
    <location>
        <begin position="625"/>
        <end position="652"/>
    </location>
</feature>
<proteinExistence type="predicted"/>
<comment type="caution">
    <text evidence="5">The sequence shown here is derived from an EMBL/GenBank/DDBJ whole genome shotgun (WGS) entry which is preliminary data.</text>
</comment>
<dbReference type="Pfam" id="PF24344">
    <property type="entry name" value="PH_23"/>
    <property type="match status" value="1"/>
</dbReference>
<dbReference type="EMBL" id="CABFNS010000902">
    <property type="protein sequence ID" value="VUC35080.1"/>
    <property type="molecule type" value="Genomic_DNA"/>
</dbReference>
<feature type="domain" description="PH" evidence="3">
    <location>
        <begin position="1271"/>
        <end position="1412"/>
    </location>
</feature>
<evidence type="ECO:0000256" key="1">
    <source>
        <dbReference type="SAM" id="MobiDB-lite"/>
    </source>
</evidence>
<protein>
    <submittedName>
        <fullName evidence="5">Uncharacterized protein</fullName>
    </submittedName>
</protein>
<feature type="compositionally biased region" description="Polar residues" evidence="1">
    <location>
        <begin position="1918"/>
        <end position="1952"/>
    </location>
</feature>
<feature type="compositionally biased region" description="Low complexity" evidence="1">
    <location>
        <begin position="816"/>
        <end position="835"/>
    </location>
</feature>
<feature type="region of interest" description="Disordered" evidence="1">
    <location>
        <begin position="124"/>
        <end position="577"/>
    </location>
</feature>
<dbReference type="Pfam" id="PF24345">
    <property type="entry name" value="PH_24"/>
    <property type="match status" value="1"/>
</dbReference>
<feature type="compositionally biased region" description="Polar residues" evidence="1">
    <location>
        <begin position="981"/>
        <end position="998"/>
    </location>
</feature>
<feature type="compositionally biased region" description="Polar residues" evidence="1">
    <location>
        <begin position="270"/>
        <end position="279"/>
    </location>
</feature>
<evidence type="ECO:0000313" key="5">
    <source>
        <dbReference type="EMBL" id="VUC35080.1"/>
    </source>
</evidence>
<feature type="domain" description="DBL homology" evidence="2">
    <location>
        <begin position="1057"/>
        <end position="1257"/>
    </location>
</feature>
<feature type="compositionally biased region" description="Basic and acidic residues" evidence="1">
    <location>
        <begin position="1450"/>
        <end position="1463"/>
    </location>
</feature>
<evidence type="ECO:0000259" key="3">
    <source>
        <dbReference type="Pfam" id="PF24344"/>
    </source>
</evidence>
<organism evidence="5 6">
    <name type="scientific">Bionectria ochroleuca</name>
    <name type="common">Gliocladium roseum</name>
    <dbReference type="NCBI Taxonomy" id="29856"/>
    <lineage>
        <taxon>Eukaryota</taxon>
        <taxon>Fungi</taxon>
        <taxon>Dikarya</taxon>
        <taxon>Ascomycota</taxon>
        <taxon>Pezizomycotina</taxon>
        <taxon>Sordariomycetes</taxon>
        <taxon>Hypocreomycetidae</taxon>
        <taxon>Hypocreales</taxon>
        <taxon>Bionectriaceae</taxon>
        <taxon>Clonostachys</taxon>
    </lineage>
</organism>
<sequence length="2094" mass="230983">MTAPSSKDASPEPQTPGMEPTTVKKEADPSTPSKPATGKTTPKSAPAATRARANSKKAVEPPTLLQDFLRGRPSPARLAAERQRRQSVEAVKAELRHEMRQGAVKKLQPPGGVRDRVKAWQKVNAKAVEDADPDDAATEPTDIAFSGEDFKSVTEEDRVRIKMRQTLKNNGLKTKPVLGPNPNKSDKRSDDSEDGRERSQSPPKKRVVSDDHWVTPKTRQNSQRRVSPGRVTARKVSPIRVAPIRVSARKSSAKAASSSPSGGSPLPKNFTLNTPNPNVNKKIKAWAEKVEVPDTPPPRSYRSSRSREGSLRPEGAGSDRTSDRGDTSSQGTRRQSLRRRTPGSVDSGSIRVRPIRRKKPVDDVKSPSPDTTKRDDDGIRVTPMDSPKSAPVTKNDDDGIRVTPMDSPKSTPVSKRDDDGIRVRPVDSPKNTPVSKNGDDGIRVRPIDSPRNTPASKSRSVSPSALSSALSASTRTTRDRSKSRPMSRYAESEDDIVVTVESTELSGSSRSTEVPRSRPAKKAHDDEIDVIEVHEDSDSATDTPAKRKSSRSQPNTKGRQKGHYRGISRTRDDRSWIEENLTSVDGTSMLESDLPSSIANKSIADIPGEIPFGHSAFSELDLSADGTGLRTRPKRPVKAERNTSLKGMPGVFKKVMEEGKKIIHDINHETPQRNPAANKPPSIEKWLNNTVDPFVDSPKTESSPKEMLEQETKKPDNAEKTTMPVAETPGKAAVETPTKAAAETPTKAAAEKSAKPAAEKPAKTEKEPTPEPPKQVSRESASAKETHKTPRKTSHEAKSSSSSHSKSKSDLTDGRSTPSKSKSTSPSSDKTPTKSVKSEEHDSGGLKRRRAVRTSAQPSKSSPRRPFFGLLKEAFQGESKELPRPPATYQSKEERKYDYYDDDYDDETEYRTVSGYDDSRLSSGYDQRYEETVSGSEISSSYLTEVTAPKMAGPRLRPPTNGNHELSTILSEENCSTLESDLSSGISRTTVTQSTALTKESGLSKSRSQSSSLKRRLTRHSDLVSVLSLPNDKNIPETLTFSRSRPSLRKTRSSATEVSTADLLREFSDDEVLYMRELKTLVDGVIPVLLTHVVQDSNPKAFFDKNSPSNYRSNGLSKSVVGMGVALEKIRSAHRKAPHTDLRRVAHWAHGIVPIYNSYLNAWRLGFHDLVVNLAPAEGVPEDEDSLLNAMPRDENGDVVNAEGERVDVGHLLKRPLIRIKTLVKLVSCLDSMMPSEDTHELLNNFERLQEKSRRRHREETARMTDEDAINTDTTRCHDLRTLWAIDDTIIDASRQVSAKDIFSLDIAHSNGQRLECQVELVHRDNQKQAGDQGDLLIRETGDGGRTYLLFPPFPMSVISARTGDGNFDMVIMVRGTHHEREWFELITLTSDNEDQILDWLDILPVSPVPPRQPEPSIIDDDDEPRQRVDIPVGARSIRRKRNVSPKLSPPREERTITPRREPSWTYDDEILTPIRESPSPENDFYPSREKTPTQEDYLAQDDYPDQEDYPAQEEDPDRSHPLNESMRPDPLQLRKGSPKANFREDGAPPPPIHRTFSTSTSPEPNTPTSSASPTTPPVDLEADAKLKRRNSSPLKHEYLPSEGSEGSEGSSGSDESYTEESDYESSDDEIESIDIPETEIGVSIKQGPRHQDQRSYREESPEFDAPNTSYVAESIVNESECSLTPSNSASQAGLYDRTREEKVEEKVEEKASQQFTAHISRWSDKGTWKNVSESECSVVVGPGLIEAYVSSVPIKTNDPPLLAMDLTPVVLIRHSTAVDVEVRSSLQSHCQLHKSVGGGVFRFRCSNAADSLGLWRAVHHARLNNQKFIQLENEARFKSFGERQGPVDVDGNSSSRKKSWFGRKNSYRSSVRAPAQSMDGASTNASSSLSATSFLKRLTTGNMAFNLARSSVDKQSRPGSARNSFYASGESSASGTPPRSPSISVENSARNASNLDSENIRIRLHLLVSATKWEDYGNCILQIRRPPPGWHQALRANHGMEKRVTVTTIPKKDSEKPKILLDAVLGSACFSPMGSRGIVCGIWEEVKNGDGVVGIAPATGPTGGNIKKWCFQCATVSEASGVLRLVHQEVLRA</sequence>
<gene>
    <name evidence="5" type="ORF">CLO192961_LOCUS402751</name>
</gene>
<feature type="compositionally biased region" description="Basic and acidic residues" evidence="1">
    <location>
        <begin position="1650"/>
        <end position="1661"/>
    </location>
</feature>
<feature type="compositionally biased region" description="Low complexity" evidence="1">
    <location>
        <begin position="999"/>
        <end position="1012"/>
    </location>
</feature>
<feature type="compositionally biased region" description="Acidic residues" evidence="1">
    <location>
        <begin position="1617"/>
        <end position="1638"/>
    </location>
</feature>
<keyword evidence="6" id="KW-1185">Reference proteome</keyword>
<feature type="compositionally biased region" description="Acidic residues" evidence="1">
    <location>
        <begin position="1499"/>
        <end position="1517"/>
    </location>
</feature>
<feature type="compositionally biased region" description="Low complexity" evidence="1">
    <location>
        <begin position="453"/>
        <end position="475"/>
    </location>
</feature>
<feature type="compositionally biased region" description="Basic and acidic residues" evidence="1">
    <location>
        <begin position="414"/>
        <end position="427"/>
    </location>
</feature>
<feature type="region of interest" description="Disordered" evidence="1">
    <location>
        <begin position="1406"/>
        <end position="1668"/>
    </location>
</feature>
<feature type="region of interest" description="Disordered" evidence="1">
    <location>
        <begin position="1910"/>
        <end position="1952"/>
    </location>
</feature>
<evidence type="ECO:0000259" key="4">
    <source>
        <dbReference type="Pfam" id="PF24345"/>
    </source>
</evidence>
<feature type="region of interest" description="Disordered" evidence="1">
    <location>
        <begin position="1"/>
        <end position="85"/>
    </location>
</feature>
<feature type="compositionally biased region" description="Low complexity" evidence="1">
    <location>
        <begin position="731"/>
        <end position="748"/>
    </location>
</feature>
<feature type="region of interest" description="Disordered" evidence="1">
    <location>
        <begin position="665"/>
        <end position="906"/>
    </location>
</feature>
<accession>A0ABY6UYH6</accession>
<dbReference type="Pfam" id="PF24340">
    <property type="entry name" value="DH_2"/>
    <property type="match status" value="1"/>
</dbReference>
<feature type="compositionally biased region" description="Basic and acidic residues" evidence="1">
    <location>
        <begin position="698"/>
        <end position="719"/>
    </location>
</feature>